<reference evidence="12" key="1">
    <citation type="submission" date="2025-08" db="UniProtKB">
        <authorList>
            <consortium name="RefSeq"/>
        </authorList>
    </citation>
    <scope>IDENTIFICATION</scope>
    <source>
        <strain evidence="12">Ishihara</strain>
        <tissue evidence="12">Whole body</tissue>
    </source>
</reference>
<evidence type="ECO:0000259" key="10">
    <source>
        <dbReference type="PROSITE" id="PS50011"/>
    </source>
</evidence>
<evidence type="ECO:0000256" key="2">
    <source>
        <dbReference type="ARBA" id="ARBA00012513"/>
    </source>
</evidence>
<dbReference type="KEGG" id="sliu:111348137"/>
<keyword evidence="4" id="KW-0808">Transferase</keyword>
<evidence type="ECO:0000313" key="12">
    <source>
        <dbReference type="RefSeq" id="XP_022814414.1"/>
    </source>
</evidence>
<dbReference type="PANTHER" id="PTHR24346">
    <property type="entry name" value="MAP/MICROTUBULE AFFINITY-REGULATING KINASE"/>
    <property type="match status" value="1"/>
</dbReference>
<dbReference type="Proteomes" id="UP000301870">
    <property type="component" value="Chromosome 7"/>
</dbReference>
<dbReference type="GO" id="GO:0035556">
    <property type="term" value="P:intracellular signal transduction"/>
    <property type="evidence" value="ECO:0007669"/>
    <property type="project" value="TreeGrafter"/>
</dbReference>
<organism evidence="11 12">
    <name type="scientific">Spodoptera litura</name>
    <name type="common">Asian cotton leafworm</name>
    <dbReference type="NCBI Taxonomy" id="69820"/>
    <lineage>
        <taxon>Eukaryota</taxon>
        <taxon>Metazoa</taxon>
        <taxon>Ecdysozoa</taxon>
        <taxon>Arthropoda</taxon>
        <taxon>Hexapoda</taxon>
        <taxon>Insecta</taxon>
        <taxon>Pterygota</taxon>
        <taxon>Neoptera</taxon>
        <taxon>Endopterygota</taxon>
        <taxon>Lepidoptera</taxon>
        <taxon>Glossata</taxon>
        <taxon>Ditrysia</taxon>
        <taxon>Noctuoidea</taxon>
        <taxon>Noctuidae</taxon>
        <taxon>Amphipyrinae</taxon>
        <taxon>Spodoptera</taxon>
    </lineage>
</organism>
<dbReference type="RefSeq" id="XP_022814414.1">
    <property type="nucleotide sequence ID" value="XM_022958646.1"/>
</dbReference>
<feature type="domain" description="Protein kinase" evidence="10">
    <location>
        <begin position="1"/>
        <end position="123"/>
    </location>
</feature>
<keyword evidence="6" id="KW-0418">Kinase</keyword>
<dbReference type="Pfam" id="PF00069">
    <property type="entry name" value="Pkinase"/>
    <property type="match status" value="1"/>
</dbReference>
<comment type="catalytic activity">
    <reaction evidence="8">
        <text>L-threonyl-[protein] + ATP = O-phospho-L-threonyl-[protein] + ADP + H(+)</text>
        <dbReference type="Rhea" id="RHEA:46608"/>
        <dbReference type="Rhea" id="RHEA-COMP:11060"/>
        <dbReference type="Rhea" id="RHEA-COMP:11605"/>
        <dbReference type="ChEBI" id="CHEBI:15378"/>
        <dbReference type="ChEBI" id="CHEBI:30013"/>
        <dbReference type="ChEBI" id="CHEBI:30616"/>
        <dbReference type="ChEBI" id="CHEBI:61977"/>
        <dbReference type="ChEBI" id="CHEBI:456216"/>
        <dbReference type="EC" id="2.7.11.1"/>
    </reaction>
</comment>
<dbReference type="AlphaFoldDB" id="A0A9J7DQA6"/>
<dbReference type="InterPro" id="IPR000719">
    <property type="entry name" value="Prot_kinase_dom"/>
</dbReference>
<dbReference type="GeneID" id="111348137"/>
<gene>
    <name evidence="12" type="primary">LOC111348137</name>
</gene>
<protein>
    <recommendedName>
        <fullName evidence="2">non-specific serine/threonine protein kinase</fullName>
        <ecNumber evidence="2">2.7.11.1</ecNumber>
    </recommendedName>
</protein>
<evidence type="ECO:0000256" key="9">
    <source>
        <dbReference type="ARBA" id="ARBA00048679"/>
    </source>
</evidence>
<keyword evidence="7" id="KW-0067">ATP-binding</keyword>
<evidence type="ECO:0000256" key="4">
    <source>
        <dbReference type="ARBA" id="ARBA00022679"/>
    </source>
</evidence>
<dbReference type="GO" id="GO:0004674">
    <property type="term" value="F:protein serine/threonine kinase activity"/>
    <property type="evidence" value="ECO:0007669"/>
    <property type="project" value="UniProtKB-KW"/>
</dbReference>
<dbReference type="OrthoDB" id="539158at2759"/>
<dbReference type="InterPro" id="IPR011009">
    <property type="entry name" value="Kinase-like_dom_sf"/>
</dbReference>
<evidence type="ECO:0000256" key="1">
    <source>
        <dbReference type="ARBA" id="ARBA00010791"/>
    </source>
</evidence>
<evidence type="ECO:0000256" key="5">
    <source>
        <dbReference type="ARBA" id="ARBA00022741"/>
    </source>
</evidence>
<sequence>MCRHGARERLLARVCGTVPYAAPEVLRAAARPYRAPPADLWAAALVLLAMLAGELPWERACPSDARFAAWSAWWEANCADAGPPPAGPWRKLSGAALALVRRALAPDASRRAGLSALKAATWARARLWPENEERAWRSQPTAGDATDAPDELSAADMDALISYSQPLGAAGGVRLRAAALRCGGCTLLEFRRTRGCGLQFKRRFVELRDALQHLHAPAPDPH</sequence>
<comment type="similarity">
    <text evidence="1">Belongs to the protein kinase superfamily. CAMK Ser/Thr protein kinase family. NIM1 subfamily.</text>
</comment>
<keyword evidence="3" id="KW-0723">Serine/threonine-protein kinase</keyword>
<keyword evidence="5" id="KW-0547">Nucleotide-binding</keyword>
<accession>A0A9J7DQA6</accession>
<comment type="catalytic activity">
    <reaction evidence="9">
        <text>L-seryl-[protein] + ATP = O-phospho-L-seryl-[protein] + ADP + H(+)</text>
        <dbReference type="Rhea" id="RHEA:17989"/>
        <dbReference type="Rhea" id="RHEA-COMP:9863"/>
        <dbReference type="Rhea" id="RHEA-COMP:11604"/>
        <dbReference type="ChEBI" id="CHEBI:15378"/>
        <dbReference type="ChEBI" id="CHEBI:29999"/>
        <dbReference type="ChEBI" id="CHEBI:30616"/>
        <dbReference type="ChEBI" id="CHEBI:83421"/>
        <dbReference type="ChEBI" id="CHEBI:456216"/>
        <dbReference type="EC" id="2.7.11.1"/>
    </reaction>
</comment>
<dbReference type="CTD" id="2922"/>
<dbReference type="EC" id="2.7.11.1" evidence="2"/>
<name>A0A9J7DQA6_SPOLT</name>
<dbReference type="PROSITE" id="PS50011">
    <property type="entry name" value="PROTEIN_KINASE_DOM"/>
    <property type="match status" value="1"/>
</dbReference>
<keyword evidence="11" id="KW-1185">Reference proteome</keyword>
<evidence type="ECO:0000313" key="11">
    <source>
        <dbReference type="Proteomes" id="UP000301870"/>
    </source>
</evidence>
<evidence type="ECO:0000256" key="7">
    <source>
        <dbReference type="ARBA" id="ARBA00022840"/>
    </source>
</evidence>
<dbReference type="GO" id="GO:0005737">
    <property type="term" value="C:cytoplasm"/>
    <property type="evidence" value="ECO:0007669"/>
    <property type="project" value="TreeGrafter"/>
</dbReference>
<proteinExistence type="inferred from homology"/>
<dbReference type="Gene3D" id="1.10.510.10">
    <property type="entry name" value="Transferase(Phosphotransferase) domain 1"/>
    <property type="match status" value="1"/>
</dbReference>
<evidence type="ECO:0000256" key="8">
    <source>
        <dbReference type="ARBA" id="ARBA00047899"/>
    </source>
</evidence>
<evidence type="ECO:0000256" key="3">
    <source>
        <dbReference type="ARBA" id="ARBA00022527"/>
    </source>
</evidence>
<dbReference type="SUPFAM" id="SSF56112">
    <property type="entry name" value="Protein kinase-like (PK-like)"/>
    <property type="match status" value="1"/>
</dbReference>
<evidence type="ECO:0000256" key="6">
    <source>
        <dbReference type="ARBA" id="ARBA00022777"/>
    </source>
</evidence>
<dbReference type="GO" id="GO:0005524">
    <property type="term" value="F:ATP binding"/>
    <property type="evidence" value="ECO:0007669"/>
    <property type="project" value="UniProtKB-KW"/>
</dbReference>
<dbReference type="PANTHER" id="PTHR24346:SF107">
    <property type="entry name" value="SERINE_THREONINE-PROTEIN KINASE CHK1"/>
    <property type="match status" value="1"/>
</dbReference>